<dbReference type="KEGG" id="pti:PHATR_44153"/>
<dbReference type="HOGENOM" id="CLU_722541_0_0_1"/>
<dbReference type="GeneID" id="7204082"/>
<keyword evidence="2" id="KW-1185">Reference proteome</keyword>
<dbReference type="InterPro" id="IPR029058">
    <property type="entry name" value="AB_hydrolase_fold"/>
</dbReference>
<evidence type="ECO:0008006" key="3">
    <source>
        <dbReference type="Google" id="ProtNLM"/>
    </source>
</evidence>
<name>B5Y5I4_PHATC</name>
<evidence type="ECO:0000313" key="2">
    <source>
        <dbReference type="Proteomes" id="UP000000759"/>
    </source>
</evidence>
<dbReference type="AlphaFoldDB" id="B5Y5I4"/>
<sequence>MCGNRAVDGVNRKKGGKHWLTRGSCFVVTPSPTLTLWSEERDLSVLCWCTVPNRDVTWRVIVGENQPSWSHANEFTRNISGQRRRERLGAEGRTMHVGWPPRRGLFWSIALLLLSAVTSLNSSTMNRRRFSHRLASLVALVAGTGGSPGGAHAFATPRVTATPSAVTVRGEEAVPATVAYRPLTVAVDALGVTVPVACWFPVNNDPDVTAAPAPTTRTRTQVVAYPHRISIRRIGQLLAGWNFIPDFAARNFALQPTCTKVADGTSVNLPTAGPVVILAHGYLGSRFDLSHLAETLAQKGFTCLSAEYPESLAASYDRVDGLDRRVITDAILRSLTNEWNMQPSSYGIVGHSLGCGTAIQTGDDTWARVLIAGFPRNRDGSTMQGNQLFLASMNDGLFASPRNPAGKQIVPADYVLLEEETLGQTGVLPRRAALVYDRPDAPNHISFLAEGVNDAMIDLLSPLLPLAQALSIPVLDFDRYQLSRDSASTAAIVHPLILRYLQQEMRP</sequence>
<dbReference type="EMBL" id="CP001142">
    <property type="protein sequence ID" value="ACI65946.1"/>
    <property type="molecule type" value="Genomic_DNA"/>
</dbReference>
<accession>B5Y5I4</accession>
<organism evidence="1 2">
    <name type="scientific">Phaeodactylum tricornutum (strain CCAP 1055/1)</name>
    <dbReference type="NCBI Taxonomy" id="556484"/>
    <lineage>
        <taxon>Eukaryota</taxon>
        <taxon>Sar</taxon>
        <taxon>Stramenopiles</taxon>
        <taxon>Ochrophyta</taxon>
        <taxon>Bacillariophyta</taxon>
        <taxon>Bacillariophyceae</taxon>
        <taxon>Bacillariophycidae</taxon>
        <taxon>Naviculales</taxon>
        <taxon>Phaeodactylaceae</taxon>
        <taxon>Phaeodactylum</taxon>
    </lineage>
</organism>
<dbReference type="eggNOG" id="ENOG502S54E">
    <property type="taxonomic scope" value="Eukaryota"/>
</dbReference>
<dbReference type="InParanoid" id="B5Y5I4"/>
<evidence type="ECO:0000313" key="1">
    <source>
        <dbReference type="EMBL" id="ACI65946.1"/>
    </source>
</evidence>
<protein>
    <recommendedName>
        <fullName evidence="3">1-alkyl-2-acetylglycerophosphocholine esterase</fullName>
    </recommendedName>
</protein>
<dbReference type="RefSeq" id="XP_002186476.1">
    <property type="nucleotide sequence ID" value="XM_002186440.1"/>
</dbReference>
<dbReference type="SUPFAM" id="SSF53474">
    <property type="entry name" value="alpha/beta-Hydrolases"/>
    <property type="match status" value="1"/>
</dbReference>
<gene>
    <name evidence="1" type="ORF">PHATR_44153</name>
</gene>
<dbReference type="PaxDb" id="2850-Phatr44153"/>
<proteinExistence type="predicted"/>
<reference evidence="1 2" key="1">
    <citation type="journal article" date="2008" name="Nature">
        <title>The Phaeodactylum genome reveals the evolutionary history of diatom genomes.</title>
        <authorList>
            <person name="Bowler C."/>
            <person name="Allen A.E."/>
            <person name="Badger J.H."/>
            <person name="Grimwood J."/>
            <person name="Jabbari K."/>
            <person name="Kuo A."/>
            <person name="Maheswari U."/>
            <person name="Martens C."/>
            <person name="Maumus F."/>
            <person name="Otillar R.P."/>
            <person name="Rayko E."/>
            <person name="Salamov A."/>
            <person name="Vandepoele K."/>
            <person name="Beszteri B."/>
            <person name="Gruber A."/>
            <person name="Heijde M."/>
            <person name="Katinka M."/>
            <person name="Mock T."/>
            <person name="Valentin K."/>
            <person name="Verret F."/>
            <person name="Berges J.A."/>
            <person name="Brownlee C."/>
            <person name="Cadoret J.P."/>
            <person name="Chiovitti A."/>
            <person name="Choi C.J."/>
            <person name="Coesel S."/>
            <person name="De Martino A."/>
            <person name="Detter J.C."/>
            <person name="Durkin C."/>
            <person name="Falciatore A."/>
            <person name="Fournet J."/>
            <person name="Haruta M."/>
            <person name="Huysman M.J."/>
            <person name="Jenkins B.D."/>
            <person name="Jiroutova K."/>
            <person name="Jorgensen R.E."/>
            <person name="Joubert Y."/>
            <person name="Kaplan A."/>
            <person name="Kroger N."/>
            <person name="Kroth P.G."/>
            <person name="La Roche J."/>
            <person name="Lindquist E."/>
            <person name="Lommer M."/>
            <person name="Martin-Jezequel V."/>
            <person name="Lopez P.J."/>
            <person name="Lucas S."/>
            <person name="Mangogna M."/>
            <person name="McGinnis K."/>
            <person name="Medlin L.K."/>
            <person name="Montsant A."/>
            <person name="Oudot-Le Secq M.P."/>
            <person name="Napoli C."/>
            <person name="Obornik M."/>
            <person name="Parker M.S."/>
            <person name="Petit J.L."/>
            <person name="Porcel B.M."/>
            <person name="Poulsen N."/>
            <person name="Robison M."/>
            <person name="Rychlewski L."/>
            <person name="Rynearson T.A."/>
            <person name="Schmutz J."/>
            <person name="Shapiro H."/>
            <person name="Siaut M."/>
            <person name="Stanley M."/>
            <person name="Sussman M.R."/>
            <person name="Taylor A.R."/>
            <person name="Vardi A."/>
            <person name="von Dassow P."/>
            <person name="Vyverman W."/>
            <person name="Willis A."/>
            <person name="Wyrwicz L.S."/>
            <person name="Rokhsar D.S."/>
            <person name="Weissenbach J."/>
            <person name="Armbrust E.V."/>
            <person name="Green B.R."/>
            <person name="Van de Peer Y."/>
            <person name="Grigoriev I.V."/>
        </authorList>
    </citation>
    <scope>NUCLEOTIDE SEQUENCE [LARGE SCALE GENOMIC DNA]</scope>
    <source>
        <strain evidence="1 2">CCAP 1055/1</strain>
    </source>
</reference>
<dbReference type="OrthoDB" id="568099at2759"/>
<reference evidence="2" key="2">
    <citation type="submission" date="2008-08" db="EMBL/GenBank/DDBJ databases">
        <authorList>
            <consortium name="Diatom Consortium"/>
            <person name="Grigoriev I."/>
            <person name="Grimwood J."/>
            <person name="Kuo A."/>
            <person name="Otillar R.P."/>
            <person name="Salamov A."/>
            <person name="Detter J.C."/>
            <person name="Lindquist E."/>
            <person name="Shapiro H."/>
            <person name="Lucas S."/>
            <person name="Glavina del Rio T."/>
            <person name="Pitluck S."/>
            <person name="Rokhsar D."/>
            <person name="Bowler C."/>
        </authorList>
    </citation>
    <scope>GENOME REANNOTATION</scope>
    <source>
        <strain evidence="2">CCAP 1055/1</strain>
    </source>
</reference>
<dbReference type="Gene3D" id="3.40.50.1820">
    <property type="entry name" value="alpha/beta hydrolase"/>
    <property type="match status" value="1"/>
</dbReference>
<dbReference type="Proteomes" id="UP000000759">
    <property type="component" value="Chromosome 3"/>
</dbReference>